<dbReference type="HOGENOM" id="CLU_018195_3_1_1"/>
<dbReference type="SUPFAM" id="SSF52540">
    <property type="entry name" value="P-loop containing nucleoside triphosphate hydrolases"/>
    <property type="match status" value="1"/>
</dbReference>
<evidence type="ECO:0000256" key="6">
    <source>
        <dbReference type="ARBA" id="ARBA00022840"/>
    </source>
</evidence>
<sequence length="450" mass="50522">MSLLPGLTDSNQATDLFVDANEVHKLVLKEETEWKVEIPSSSKLTITIRSGIAEIFGTELANDVEYTFSNWKISLSAVENVILEWKCPDIPNKDLMIEPNTTSKYVYNLHFGLEKMRNSSFNGPRILVVGNANSGKTTLCRTLCSYAIKFKSYQPLFINLNPHEGIFSPPGCLTATPISDILDVQSQTWGQSMTSGATELHSKQPIVKNFGLENISENRSLYWDNMNQLSNAVNERLQNDVIVQRSGCILNTPSLSDLDEEFNELVTIIDRFKVNIVVVLAEQDEFTLFEKVKETLRPYIGDFLIRLPKLSGRFEADDAYKRSLQRTAIKEYFYGTPKTILSPYASGADFEEITVWKPINMVEAQGTTSTSNPLQLLPVTVDASTLQHALVAISYADRKSSSSEVQKASILGFGLITEVNEKKRKIRILLPVPGRLPNKAMILTSYRYLE</sequence>
<evidence type="ECO:0000256" key="7">
    <source>
        <dbReference type="ARBA" id="ARBA00023242"/>
    </source>
</evidence>
<dbReference type="Pfam" id="PF16573">
    <property type="entry name" value="CLP1_N"/>
    <property type="match status" value="1"/>
</dbReference>
<dbReference type="Proteomes" id="UP000001640">
    <property type="component" value="Chromosome 2"/>
</dbReference>
<evidence type="ECO:0000259" key="9">
    <source>
        <dbReference type="Pfam" id="PF06807"/>
    </source>
</evidence>
<dbReference type="GO" id="GO:0003723">
    <property type="term" value="F:RNA binding"/>
    <property type="evidence" value="ECO:0007669"/>
    <property type="project" value="EnsemblFungi"/>
</dbReference>
<dbReference type="Pfam" id="PF06807">
    <property type="entry name" value="Clp1"/>
    <property type="match status" value="1"/>
</dbReference>
<dbReference type="OrthoDB" id="258143at2759"/>
<feature type="binding site" evidence="8">
    <location>
        <begin position="133"/>
        <end position="138"/>
    </location>
    <ligand>
        <name>ATP</name>
        <dbReference type="ChEBI" id="CHEBI:30616"/>
    </ligand>
</feature>
<evidence type="ECO:0000259" key="11">
    <source>
        <dbReference type="Pfam" id="PF16575"/>
    </source>
</evidence>
<comment type="function">
    <text evidence="8">Required for endonucleolytic cleavage during polyadenylation-dependent pre-mRNA 3'-end formation.</text>
</comment>
<dbReference type="Gene3D" id="2.60.120.1030">
    <property type="entry name" value="Clp1, DNA binding domain"/>
    <property type="match status" value="1"/>
</dbReference>
<dbReference type="PANTHER" id="PTHR12755:SF6">
    <property type="entry name" value="POLYRIBONUCLEOTIDE 5'-HYDROXYL-KINASE CLP1"/>
    <property type="match status" value="1"/>
</dbReference>
<keyword evidence="5 8" id="KW-0547">Nucleotide-binding</keyword>
<dbReference type="Pfam" id="PF16575">
    <property type="entry name" value="CLP1_P"/>
    <property type="match status" value="1"/>
</dbReference>
<dbReference type="InterPro" id="IPR038238">
    <property type="entry name" value="Clp1_C_sf"/>
</dbReference>
<dbReference type="RefSeq" id="XP_003674581.1">
    <property type="nucleotide sequence ID" value="XM_003674533.1"/>
</dbReference>
<dbReference type="GO" id="GO:0031124">
    <property type="term" value="P:mRNA 3'-end processing"/>
    <property type="evidence" value="ECO:0007669"/>
    <property type="project" value="UniProtKB-UniRule"/>
</dbReference>
<evidence type="ECO:0000313" key="13">
    <source>
        <dbReference type="Proteomes" id="UP000001640"/>
    </source>
</evidence>
<dbReference type="HAMAP" id="MF_03035">
    <property type="entry name" value="Clp1"/>
    <property type="match status" value="1"/>
</dbReference>
<dbReference type="EMBL" id="HE576753">
    <property type="protein sequence ID" value="CCC68205.1"/>
    <property type="molecule type" value="Genomic_DNA"/>
</dbReference>
<dbReference type="InterPro" id="IPR038239">
    <property type="entry name" value="Clp1_N_sf"/>
</dbReference>
<gene>
    <name evidence="12" type="primary">NCAS0B01210</name>
    <name evidence="8" type="synonym">CLP1</name>
    <name evidence="12" type="ordered locus">NCAS_0B01210</name>
</gene>
<feature type="domain" description="Clp1 N-terminal" evidence="10">
    <location>
        <begin position="28"/>
        <end position="119"/>
    </location>
</feature>
<reference evidence="12 13" key="1">
    <citation type="journal article" date="2011" name="Proc. Natl. Acad. Sci. U.S.A.">
        <title>Evolutionary erosion of yeast sex chromosomes by mating-type switching accidents.</title>
        <authorList>
            <person name="Gordon J.L."/>
            <person name="Armisen D."/>
            <person name="Proux-Wera E."/>
            <person name="Oheigeartaigh S.S."/>
            <person name="Byrne K.P."/>
            <person name="Wolfe K.H."/>
        </authorList>
    </citation>
    <scope>NUCLEOTIDE SEQUENCE [LARGE SCALE GENOMIC DNA]</scope>
    <source>
        <strain evidence="13">ATCC 76901 / BCRC 22586 / CBS 4309 / NBRC 1992 / NRRL Y-12630</strain>
    </source>
</reference>
<comment type="subcellular location">
    <subcellularLocation>
        <location evidence="1 8">Nucleus</location>
    </subcellularLocation>
</comment>
<evidence type="ECO:0000313" key="12">
    <source>
        <dbReference type="EMBL" id="CCC68205.1"/>
    </source>
</evidence>
<dbReference type="InterPro" id="IPR032319">
    <property type="entry name" value="CLP1_P"/>
</dbReference>
<keyword evidence="4 8" id="KW-0507">mRNA processing</keyword>
<dbReference type="OMA" id="VQYVNCH"/>
<dbReference type="InParanoid" id="G0VB81"/>
<evidence type="ECO:0000256" key="4">
    <source>
        <dbReference type="ARBA" id="ARBA00022664"/>
    </source>
</evidence>
<keyword evidence="6 8" id="KW-0067">ATP-binding</keyword>
<comment type="subunit">
    <text evidence="8">Component of a pre-mRNA cleavage factor complex. Interacts directly with PCF11.</text>
</comment>
<feature type="domain" description="Clp1 C-terminal" evidence="9">
    <location>
        <begin position="341"/>
        <end position="450"/>
    </location>
</feature>
<evidence type="ECO:0000256" key="5">
    <source>
        <dbReference type="ARBA" id="ARBA00022741"/>
    </source>
</evidence>
<evidence type="ECO:0000256" key="1">
    <source>
        <dbReference type="ARBA" id="ARBA00004123"/>
    </source>
</evidence>
<comment type="similarity">
    <text evidence="8">Belongs to the Clp1 family. Clp1 subfamily.</text>
</comment>
<dbReference type="Gene3D" id="2.40.30.330">
    <property type="entry name" value="Pre-mRNA cleavage complex subunit Clp1, C-terminal domain"/>
    <property type="match status" value="1"/>
</dbReference>
<dbReference type="STRING" id="1064592.G0VB81"/>
<dbReference type="InterPro" id="IPR045116">
    <property type="entry name" value="Clp1/Grc3"/>
</dbReference>
<organism evidence="12 13">
    <name type="scientific">Naumovozyma castellii</name>
    <name type="common">Yeast</name>
    <name type="synonym">Saccharomyces castellii</name>
    <dbReference type="NCBI Taxonomy" id="27288"/>
    <lineage>
        <taxon>Eukaryota</taxon>
        <taxon>Fungi</taxon>
        <taxon>Dikarya</taxon>
        <taxon>Ascomycota</taxon>
        <taxon>Saccharomycotina</taxon>
        <taxon>Saccharomycetes</taxon>
        <taxon>Saccharomycetales</taxon>
        <taxon>Saccharomycetaceae</taxon>
        <taxon>Naumovozyma</taxon>
    </lineage>
</organism>
<proteinExistence type="inferred from homology"/>
<comment type="caution">
    <text evidence="8">Lacks conserved residue(s) required for the propagation of feature annotation.</text>
</comment>
<dbReference type="InterPro" id="IPR032324">
    <property type="entry name" value="Clp1_N"/>
</dbReference>
<dbReference type="PANTHER" id="PTHR12755">
    <property type="entry name" value="CLEAVAGE/POLYADENYLATION FACTOR IA SUBUNIT CLP1P"/>
    <property type="match status" value="1"/>
</dbReference>
<dbReference type="GeneID" id="96901767"/>
<dbReference type="Gene3D" id="3.40.50.300">
    <property type="entry name" value="P-loop containing nucleotide triphosphate hydrolases"/>
    <property type="match status" value="1"/>
</dbReference>
<dbReference type="AlphaFoldDB" id="G0VB81"/>
<dbReference type="FunCoup" id="G0VB81">
    <property type="interactions" value="875"/>
</dbReference>
<dbReference type="eggNOG" id="KOG2749">
    <property type="taxonomic scope" value="Eukaryota"/>
</dbReference>
<keyword evidence="13" id="KW-1185">Reference proteome</keyword>
<reference key="2">
    <citation type="submission" date="2011-08" db="EMBL/GenBank/DDBJ databases">
        <title>Genome sequence of Naumovozyma castellii.</title>
        <authorList>
            <person name="Gordon J.L."/>
            <person name="Armisen D."/>
            <person name="Proux-Wera E."/>
            <person name="OhEigeartaigh S.S."/>
            <person name="Byrne K.P."/>
            <person name="Wolfe K.H."/>
        </authorList>
    </citation>
    <scope>NUCLEOTIDE SEQUENCE</scope>
    <source>
        <strain>Type strain:CBS 4309</strain>
    </source>
</reference>
<dbReference type="InterPro" id="IPR027417">
    <property type="entry name" value="P-loop_NTPase"/>
</dbReference>
<keyword evidence="7 8" id="KW-0539">Nucleus</keyword>
<feature type="binding site" evidence="8">
    <location>
        <position position="33"/>
    </location>
    <ligand>
        <name>ATP</name>
        <dbReference type="ChEBI" id="CHEBI:30616"/>
    </ligand>
</feature>
<evidence type="ECO:0000256" key="3">
    <source>
        <dbReference type="ARBA" id="ARBA00019824"/>
    </source>
</evidence>
<evidence type="ECO:0000256" key="2">
    <source>
        <dbReference type="ARBA" id="ARBA00018706"/>
    </source>
</evidence>
<dbReference type="InterPro" id="IPR028606">
    <property type="entry name" value="Clp1"/>
</dbReference>
<evidence type="ECO:0000259" key="10">
    <source>
        <dbReference type="Pfam" id="PF16573"/>
    </source>
</evidence>
<name>G0VB81_NAUCA</name>
<feature type="domain" description="Clp1 P-loop" evidence="11">
    <location>
        <begin position="130"/>
        <end position="335"/>
    </location>
</feature>
<dbReference type="GO" id="GO:0006388">
    <property type="term" value="P:tRNA splicing, via endonucleolytic cleavage and ligation"/>
    <property type="evidence" value="ECO:0007669"/>
    <property type="project" value="TreeGrafter"/>
</dbReference>
<protein>
    <recommendedName>
        <fullName evidence="3">Polynucleotide 5'-hydroxyl-kinase GRC3</fullName>
    </recommendedName>
    <alternativeName>
        <fullName evidence="2">Polynucleotide 5'-hydroxyl-kinase grc3</fullName>
    </alternativeName>
</protein>
<dbReference type="GO" id="GO:0005524">
    <property type="term" value="F:ATP binding"/>
    <property type="evidence" value="ECO:0007669"/>
    <property type="project" value="UniProtKB-UniRule"/>
</dbReference>
<dbReference type="InterPro" id="IPR010655">
    <property type="entry name" value="Clp1_C"/>
</dbReference>
<dbReference type="GO" id="GO:0051731">
    <property type="term" value="F:polynucleotide 5'-hydroxyl-kinase activity"/>
    <property type="evidence" value="ECO:0007669"/>
    <property type="project" value="InterPro"/>
</dbReference>
<accession>G0VB81</accession>
<dbReference type="KEGG" id="ncs:NCAS_0B01210"/>
<dbReference type="GO" id="GO:0005849">
    <property type="term" value="C:mRNA cleavage factor complex"/>
    <property type="evidence" value="ECO:0007669"/>
    <property type="project" value="UniProtKB-UniRule"/>
</dbReference>
<evidence type="ECO:0000256" key="8">
    <source>
        <dbReference type="HAMAP-Rule" id="MF_03035"/>
    </source>
</evidence>